<comment type="catalytic activity">
    <reaction evidence="5">
        <text>L-glutaminyl-[peptide chain release factor] + S-adenosyl-L-methionine = N(5)-methyl-L-glutaminyl-[peptide chain release factor] + S-adenosyl-L-homocysteine + H(+)</text>
        <dbReference type="Rhea" id="RHEA:42896"/>
        <dbReference type="Rhea" id="RHEA-COMP:10271"/>
        <dbReference type="Rhea" id="RHEA-COMP:10272"/>
        <dbReference type="ChEBI" id="CHEBI:15378"/>
        <dbReference type="ChEBI" id="CHEBI:30011"/>
        <dbReference type="ChEBI" id="CHEBI:57856"/>
        <dbReference type="ChEBI" id="CHEBI:59789"/>
        <dbReference type="ChEBI" id="CHEBI:61891"/>
        <dbReference type="EC" id="2.1.1.297"/>
    </reaction>
</comment>
<dbReference type="InterPro" id="IPR050320">
    <property type="entry name" value="N5-glutamine_MTase"/>
</dbReference>
<keyword evidence="2 8" id="KW-0489">Methyltransferase</keyword>
<accession>A0A644TV97</accession>
<name>A0A644TV97_9ZZZZ</name>
<evidence type="ECO:0000256" key="5">
    <source>
        <dbReference type="ARBA" id="ARBA00048391"/>
    </source>
</evidence>
<dbReference type="PROSITE" id="PS00092">
    <property type="entry name" value="N6_MTASE"/>
    <property type="match status" value="1"/>
</dbReference>
<feature type="domain" description="Methyltransferase small" evidence="6">
    <location>
        <begin position="131"/>
        <end position="224"/>
    </location>
</feature>
<dbReference type="InterPro" id="IPR002052">
    <property type="entry name" value="DNA_methylase_N6_adenine_CS"/>
</dbReference>
<dbReference type="GO" id="GO:0032259">
    <property type="term" value="P:methylation"/>
    <property type="evidence" value="ECO:0007669"/>
    <property type="project" value="UniProtKB-KW"/>
</dbReference>
<evidence type="ECO:0000256" key="1">
    <source>
        <dbReference type="ARBA" id="ARBA00012771"/>
    </source>
</evidence>
<evidence type="ECO:0000256" key="2">
    <source>
        <dbReference type="ARBA" id="ARBA00022603"/>
    </source>
</evidence>
<organism evidence="8">
    <name type="scientific">bioreactor metagenome</name>
    <dbReference type="NCBI Taxonomy" id="1076179"/>
    <lineage>
        <taxon>unclassified sequences</taxon>
        <taxon>metagenomes</taxon>
        <taxon>ecological metagenomes</taxon>
    </lineage>
</organism>
<dbReference type="Gene3D" id="1.10.8.10">
    <property type="entry name" value="DNA helicase RuvA subunit, C-terminal domain"/>
    <property type="match status" value="1"/>
</dbReference>
<evidence type="ECO:0000313" key="8">
    <source>
        <dbReference type="EMBL" id="MPL70903.1"/>
    </source>
</evidence>
<feature type="domain" description="Release factor glutamine methyltransferase N-terminal" evidence="7">
    <location>
        <begin position="22"/>
        <end position="81"/>
    </location>
</feature>
<dbReference type="AlphaFoldDB" id="A0A644TV97"/>
<evidence type="ECO:0000256" key="4">
    <source>
        <dbReference type="ARBA" id="ARBA00022691"/>
    </source>
</evidence>
<dbReference type="NCBIfam" id="TIGR00536">
    <property type="entry name" value="hemK_fam"/>
    <property type="match status" value="1"/>
</dbReference>
<dbReference type="NCBIfam" id="TIGR03534">
    <property type="entry name" value="RF_mod_PrmC"/>
    <property type="match status" value="1"/>
</dbReference>
<dbReference type="EC" id="2.1.1.297" evidence="1"/>
<gene>
    <name evidence="8" type="primary">prmC_8</name>
    <name evidence="8" type="ORF">SDC9_16665</name>
</gene>
<evidence type="ECO:0000259" key="6">
    <source>
        <dbReference type="Pfam" id="PF05175"/>
    </source>
</evidence>
<dbReference type="InterPro" id="IPR007848">
    <property type="entry name" value="Small_mtfrase_dom"/>
</dbReference>
<evidence type="ECO:0000259" key="7">
    <source>
        <dbReference type="Pfam" id="PF17827"/>
    </source>
</evidence>
<dbReference type="GO" id="GO:0102559">
    <property type="term" value="F:peptide chain release factor N(5)-glutamine methyltransferase activity"/>
    <property type="evidence" value="ECO:0007669"/>
    <property type="project" value="UniProtKB-EC"/>
</dbReference>
<evidence type="ECO:0000256" key="3">
    <source>
        <dbReference type="ARBA" id="ARBA00022679"/>
    </source>
</evidence>
<sequence length="313" mass="34206">MPRSSSREAHSVGEFLASRAAENKKSDTPFLDACLVAAFCMGISRDRLLASLSDSADSIPWEFKAAWERRLSGESVASITGKKEFFGRDFFVDRRVLIPRPDTEVLVSAALELGDSRSARIGRGKGASEFSVVDVCTGSGAVAISLAAERPGWRLCATDISRDALEVARLNSLRILGRELPLARADLLEDIEHSPGIGTVPRPFYDMIVSNPPYLLSSETETLLAEGWTEPRLALDGGPDGLVLVRRLVGQASSRLKPGGFLLIETDALQIEKVHDMFEKEGFQEIRAWKDLAGLPRVSSGRLPWKRGEDGRV</sequence>
<dbReference type="Gene3D" id="3.40.50.150">
    <property type="entry name" value="Vaccinia Virus protein VP39"/>
    <property type="match status" value="1"/>
</dbReference>
<dbReference type="CDD" id="cd02440">
    <property type="entry name" value="AdoMet_MTases"/>
    <property type="match status" value="1"/>
</dbReference>
<dbReference type="GO" id="GO:0003676">
    <property type="term" value="F:nucleic acid binding"/>
    <property type="evidence" value="ECO:0007669"/>
    <property type="project" value="InterPro"/>
</dbReference>
<dbReference type="PANTHER" id="PTHR18895">
    <property type="entry name" value="HEMK METHYLTRANSFERASE"/>
    <property type="match status" value="1"/>
</dbReference>
<dbReference type="EMBL" id="VSSQ01000055">
    <property type="protein sequence ID" value="MPL70903.1"/>
    <property type="molecule type" value="Genomic_DNA"/>
</dbReference>
<dbReference type="InterPro" id="IPR019874">
    <property type="entry name" value="RF_methyltr_PrmC"/>
</dbReference>
<keyword evidence="4" id="KW-0949">S-adenosyl-L-methionine</keyword>
<proteinExistence type="predicted"/>
<reference evidence="8" key="1">
    <citation type="submission" date="2019-08" db="EMBL/GenBank/DDBJ databases">
        <authorList>
            <person name="Kucharzyk K."/>
            <person name="Murdoch R.W."/>
            <person name="Higgins S."/>
            <person name="Loffler F."/>
        </authorList>
    </citation>
    <scope>NUCLEOTIDE SEQUENCE</scope>
</reference>
<dbReference type="InterPro" id="IPR040758">
    <property type="entry name" value="PrmC_N"/>
</dbReference>
<dbReference type="SUPFAM" id="SSF53335">
    <property type="entry name" value="S-adenosyl-L-methionine-dependent methyltransferases"/>
    <property type="match status" value="1"/>
</dbReference>
<protein>
    <recommendedName>
        <fullName evidence="1">peptide chain release factor N(5)-glutamine methyltransferase</fullName>
        <ecNumber evidence="1">2.1.1.297</ecNumber>
    </recommendedName>
</protein>
<dbReference type="InterPro" id="IPR029063">
    <property type="entry name" value="SAM-dependent_MTases_sf"/>
</dbReference>
<dbReference type="PANTHER" id="PTHR18895:SF74">
    <property type="entry name" value="MTRF1L RELEASE FACTOR GLUTAMINE METHYLTRANSFERASE"/>
    <property type="match status" value="1"/>
</dbReference>
<dbReference type="Pfam" id="PF17827">
    <property type="entry name" value="PrmC_N"/>
    <property type="match status" value="1"/>
</dbReference>
<dbReference type="InterPro" id="IPR004556">
    <property type="entry name" value="HemK-like"/>
</dbReference>
<dbReference type="Pfam" id="PF05175">
    <property type="entry name" value="MTS"/>
    <property type="match status" value="1"/>
</dbReference>
<keyword evidence="3 8" id="KW-0808">Transferase</keyword>
<comment type="caution">
    <text evidence="8">The sequence shown here is derived from an EMBL/GenBank/DDBJ whole genome shotgun (WGS) entry which is preliminary data.</text>
</comment>